<dbReference type="Gene3D" id="2.60.40.1290">
    <property type="match status" value="1"/>
</dbReference>
<sequence>MKRIFAAASAVLAALLMPDTGACRNTCPVVDVKNVCIPVLVGECSGPLAVLCIDNASGEDLTLDGVTVAVSGLPEAAVKDVSLLYTGTMCPLHSETESQAIKSVFARCGGSQRIFSEPDYAMLQDRRKPGRDGTVFLGSGKRLVKGRNWFHVSLNLDGAGIQDLSAVCRLEVTEARIDGSVAPLEQEGPVDRRLAVGLRNHGDDGVFAYRIPGIATTPQGTLIAVYDVRHYTTFDLQEDIDVGMSRSTDGGRSWEKMRIIMDMGEWGGLPQAQNGIGDPAVLVDEATGEIFVVAVWTHGLGNGRAWNKVGDGFSPEETAQLMIVSSKDDGRTWSEPRNITSQVKHRDWRFTLQGPGRGISMKDGTLVFPVQYVGPDMVPSAGIMYSRDHGRTWLCHGPARANTTESQVAEVSPGVLMLNMRNNLRTGRVVCTTSDFGRTWTEHSSTGKLREPVCMAGLLHVPAEDNVLGKDILLFSNPDTEKGRSHITVKASLDGGETWLPENSLLLDEEEGWGYSCLTMIDRKTVGILYEGSVSQIVFQAVDIGDIAGGGDGL</sequence>
<dbReference type="PANTHER" id="PTHR10628">
    <property type="entry name" value="SIALIDASE"/>
    <property type="match status" value="1"/>
</dbReference>
<dbReference type="GO" id="GO:0016020">
    <property type="term" value="C:membrane"/>
    <property type="evidence" value="ECO:0007669"/>
    <property type="project" value="TreeGrafter"/>
</dbReference>
<feature type="signal peptide" evidence="4">
    <location>
        <begin position="1"/>
        <end position="22"/>
    </location>
</feature>
<dbReference type="CDD" id="cd15482">
    <property type="entry name" value="Sialidase_non-viral"/>
    <property type="match status" value="1"/>
</dbReference>
<feature type="domain" description="Sialidase N-terminal" evidence="6">
    <location>
        <begin position="30"/>
        <end position="158"/>
    </location>
</feature>
<name>A0A9D9HG76_9BACT</name>
<organism evidence="7 8">
    <name type="scientific">Candidatus Cryptobacteroides merdigallinarum</name>
    <dbReference type="NCBI Taxonomy" id="2840770"/>
    <lineage>
        <taxon>Bacteria</taxon>
        <taxon>Pseudomonadati</taxon>
        <taxon>Bacteroidota</taxon>
        <taxon>Bacteroidia</taxon>
        <taxon>Bacteroidales</taxon>
        <taxon>Candidatus Cryptobacteroides</taxon>
    </lineage>
</organism>
<dbReference type="InterPro" id="IPR036278">
    <property type="entry name" value="Sialidase_sf"/>
</dbReference>
<keyword evidence="4" id="KW-0732">Signal</keyword>
<accession>A0A9D9HG76</accession>
<dbReference type="InterPro" id="IPR029456">
    <property type="entry name" value="Sialidase_N"/>
</dbReference>
<evidence type="ECO:0000313" key="8">
    <source>
        <dbReference type="Proteomes" id="UP000810252"/>
    </source>
</evidence>
<dbReference type="Pfam" id="PF14873">
    <property type="entry name" value="BNR_assoc_N"/>
    <property type="match status" value="1"/>
</dbReference>
<evidence type="ECO:0000256" key="1">
    <source>
        <dbReference type="ARBA" id="ARBA00000427"/>
    </source>
</evidence>
<dbReference type="EC" id="3.2.1.18" evidence="3"/>
<dbReference type="InterPro" id="IPR011040">
    <property type="entry name" value="Sialidase"/>
</dbReference>
<dbReference type="InterPro" id="IPR026856">
    <property type="entry name" value="Sialidase_fam"/>
</dbReference>
<dbReference type="GO" id="GO:0009313">
    <property type="term" value="P:oligosaccharide catabolic process"/>
    <property type="evidence" value="ECO:0007669"/>
    <property type="project" value="TreeGrafter"/>
</dbReference>
<dbReference type="GO" id="GO:0006689">
    <property type="term" value="P:ganglioside catabolic process"/>
    <property type="evidence" value="ECO:0007669"/>
    <property type="project" value="TreeGrafter"/>
</dbReference>
<proteinExistence type="inferred from homology"/>
<evidence type="ECO:0000259" key="6">
    <source>
        <dbReference type="Pfam" id="PF14873"/>
    </source>
</evidence>
<dbReference type="Gene3D" id="2.120.10.10">
    <property type="match status" value="1"/>
</dbReference>
<dbReference type="SUPFAM" id="SSF50939">
    <property type="entry name" value="Sialidases"/>
    <property type="match status" value="1"/>
</dbReference>
<dbReference type="EMBL" id="JADIMQ010000081">
    <property type="protein sequence ID" value="MBO8448757.1"/>
    <property type="molecule type" value="Genomic_DNA"/>
</dbReference>
<evidence type="ECO:0000256" key="2">
    <source>
        <dbReference type="ARBA" id="ARBA00009348"/>
    </source>
</evidence>
<evidence type="ECO:0000313" key="7">
    <source>
        <dbReference type="EMBL" id="MBO8448757.1"/>
    </source>
</evidence>
<comment type="similarity">
    <text evidence="2">Belongs to the glycosyl hydrolase 33 family.</text>
</comment>
<evidence type="ECO:0000256" key="4">
    <source>
        <dbReference type="SAM" id="SignalP"/>
    </source>
</evidence>
<dbReference type="GO" id="GO:0005737">
    <property type="term" value="C:cytoplasm"/>
    <property type="evidence" value="ECO:0007669"/>
    <property type="project" value="TreeGrafter"/>
</dbReference>
<dbReference type="GO" id="GO:0004308">
    <property type="term" value="F:exo-alpha-sialidase activity"/>
    <property type="evidence" value="ECO:0007669"/>
    <property type="project" value="UniProtKB-EC"/>
</dbReference>
<evidence type="ECO:0000259" key="5">
    <source>
        <dbReference type="Pfam" id="PF13088"/>
    </source>
</evidence>
<comment type="catalytic activity">
    <reaction evidence="1">
        <text>Hydrolysis of alpha-(2-&gt;3)-, alpha-(2-&gt;6)-, alpha-(2-&gt;8)- glycosidic linkages of terminal sialic acid residues in oligosaccharides, glycoproteins, glycolipids, colominic acid and synthetic substrates.</text>
        <dbReference type="EC" id="3.2.1.18"/>
    </reaction>
</comment>
<dbReference type="Proteomes" id="UP000810252">
    <property type="component" value="Unassembled WGS sequence"/>
</dbReference>
<reference evidence="7" key="2">
    <citation type="journal article" date="2021" name="PeerJ">
        <title>Extensive microbial diversity within the chicken gut microbiome revealed by metagenomics and culture.</title>
        <authorList>
            <person name="Gilroy R."/>
            <person name="Ravi A."/>
            <person name="Getino M."/>
            <person name="Pursley I."/>
            <person name="Horton D.L."/>
            <person name="Alikhan N.F."/>
            <person name="Baker D."/>
            <person name="Gharbi K."/>
            <person name="Hall N."/>
            <person name="Watson M."/>
            <person name="Adriaenssens E.M."/>
            <person name="Foster-Nyarko E."/>
            <person name="Jarju S."/>
            <person name="Secka A."/>
            <person name="Antonio M."/>
            <person name="Oren A."/>
            <person name="Chaudhuri R.R."/>
            <person name="La Ragione R."/>
            <person name="Hildebrand F."/>
            <person name="Pallen M.J."/>
        </authorList>
    </citation>
    <scope>NUCLEOTIDE SEQUENCE</scope>
    <source>
        <strain evidence="7">20514</strain>
    </source>
</reference>
<gene>
    <name evidence="7" type="ORF">IAC29_05755</name>
</gene>
<feature type="chain" id="PRO_5039051925" description="exo-alpha-sialidase" evidence="4">
    <location>
        <begin position="23"/>
        <end position="554"/>
    </location>
</feature>
<evidence type="ECO:0000256" key="3">
    <source>
        <dbReference type="ARBA" id="ARBA00012733"/>
    </source>
</evidence>
<dbReference type="Pfam" id="PF13088">
    <property type="entry name" value="BNR_2"/>
    <property type="match status" value="1"/>
</dbReference>
<dbReference type="PANTHER" id="PTHR10628:SF30">
    <property type="entry name" value="EXO-ALPHA-SIALIDASE"/>
    <property type="match status" value="1"/>
</dbReference>
<protein>
    <recommendedName>
        <fullName evidence="3">exo-alpha-sialidase</fullName>
        <ecNumber evidence="3">3.2.1.18</ecNumber>
    </recommendedName>
</protein>
<feature type="domain" description="Sialidase" evidence="5">
    <location>
        <begin position="232"/>
        <end position="519"/>
    </location>
</feature>
<reference evidence="7" key="1">
    <citation type="submission" date="2020-10" db="EMBL/GenBank/DDBJ databases">
        <authorList>
            <person name="Gilroy R."/>
        </authorList>
    </citation>
    <scope>NUCLEOTIDE SEQUENCE</scope>
    <source>
        <strain evidence="7">20514</strain>
    </source>
</reference>
<comment type="caution">
    <text evidence="7">The sequence shown here is derived from an EMBL/GenBank/DDBJ whole genome shotgun (WGS) entry which is preliminary data.</text>
</comment>
<dbReference type="AlphaFoldDB" id="A0A9D9HG76"/>